<dbReference type="SUPFAM" id="SSF141986">
    <property type="entry name" value="LD-carboxypeptidase A C-terminal domain-like"/>
    <property type="match status" value="1"/>
</dbReference>
<accession>A0ABV2PFU2</accession>
<dbReference type="SUPFAM" id="SSF52317">
    <property type="entry name" value="Class I glutamine amidotransferase-like"/>
    <property type="match status" value="1"/>
</dbReference>
<name>A0ABV2PFU2_9BACI</name>
<dbReference type="EC" id="3.4.17.13" evidence="5"/>
<dbReference type="Pfam" id="PF17676">
    <property type="entry name" value="Peptidase_S66C"/>
    <property type="match status" value="1"/>
</dbReference>
<keyword evidence="5" id="KW-0645">Protease</keyword>
<dbReference type="Pfam" id="PF02016">
    <property type="entry name" value="Peptidase_S66"/>
    <property type="match status" value="1"/>
</dbReference>
<protein>
    <submittedName>
        <fullName evidence="5">Muramoyltetrapeptide carboxypeptidase</fullName>
        <ecNumber evidence="5">3.4.17.13</ecNumber>
    </submittedName>
</protein>
<reference evidence="5 6" key="1">
    <citation type="submission" date="2024-06" db="EMBL/GenBank/DDBJ databases">
        <title>Sorghum-associated microbial communities from plants grown in Nebraska, USA.</title>
        <authorList>
            <person name="Schachtman D."/>
        </authorList>
    </citation>
    <scope>NUCLEOTIDE SEQUENCE [LARGE SCALE GENOMIC DNA]</scope>
    <source>
        <strain evidence="5 6">736</strain>
    </source>
</reference>
<comment type="similarity">
    <text evidence="1">Belongs to the peptidase S66 family.</text>
</comment>
<dbReference type="InterPro" id="IPR040449">
    <property type="entry name" value="Peptidase_S66_N"/>
</dbReference>
<keyword evidence="6" id="KW-1185">Reference proteome</keyword>
<dbReference type="InterPro" id="IPR029062">
    <property type="entry name" value="Class_I_gatase-like"/>
</dbReference>
<dbReference type="PIRSF" id="PIRSF028757">
    <property type="entry name" value="LD-carboxypeptidase"/>
    <property type="match status" value="1"/>
</dbReference>
<keyword evidence="2 5" id="KW-0378">Hydrolase</keyword>
<proteinExistence type="inferred from homology"/>
<feature type="domain" description="LD-carboxypeptidase N-terminal" evidence="3">
    <location>
        <begin position="11"/>
        <end position="130"/>
    </location>
</feature>
<evidence type="ECO:0000313" key="5">
    <source>
        <dbReference type="EMBL" id="MET4559811.1"/>
    </source>
</evidence>
<dbReference type="CDD" id="cd07062">
    <property type="entry name" value="Peptidase_S66_mccF_like"/>
    <property type="match status" value="1"/>
</dbReference>
<dbReference type="RefSeq" id="WP_354471078.1">
    <property type="nucleotide sequence ID" value="NZ_JBEPSB010000002.1"/>
</dbReference>
<evidence type="ECO:0000259" key="4">
    <source>
        <dbReference type="Pfam" id="PF17676"/>
    </source>
</evidence>
<dbReference type="InterPro" id="IPR027461">
    <property type="entry name" value="Carboxypeptidase_A_C_sf"/>
</dbReference>
<organism evidence="5 6">
    <name type="scientific">Lysinibacillus parviboronicapiens</name>
    <dbReference type="NCBI Taxonomy" id="436516"/>
    <lineage>
        <taxon>Bacteria</taxon>
        <taxon>Bacillati</taxon>
        <taxon>Bacillota</taxon>
        <taxon>Bacilli</taxon>
        <taxon>Bacillales</taxon>
        <taxon>Bacillaceae</taxon>
        <taxon>Lysinibacillus</taxon>
    </lineage>
</organism>
<evidence type="ECO:0000256" key="2">
    <source>
        <dbReference type="ARBA" id="ARBA00022801"/>
    </source>
</evidence>
<dbReference type="GO" id="GO:0106415">
    <property type="term" value="F:muramoyltetrapeptide carboxypeptidase activity"/>
    <property type="evidence" value="ECO:0007669"/>
    <property type="project" value="UniProtKB-EC"/>
</dbReference>
<keyword evidence="5" id="KW-0121">Carboxypeptidase</keyword>
<dbReference type="Gene3D" id="3.50.30.60">
    <property type="entry name" value="LD-carboxypeptidase A C-terminal domain-like"/>
    <property type="match status" value="1"/>
</dbReference>
<comment type="caution">
    <text evidence="5">The sequence shown here is derived from an EMBL/GenBank/DDBJ whole genome shotgun (WGS) entry which is preliminary data.</text>
</comment>
<dbReference type="PANTHER" id="PTHR30237:SF5">
    <property type="entry name" value="CARBOXYPEPTIDASE VC_A0337-RELATED"/>
    <property type="match status" value="1"/>
</dbReference>
<dbReference type="InterPro" id="IPR003507">
    <property type="entry name" value="S66_fam"/>
</dbReference>
<evidence type="ECO:0000256" key="1">
    <source>
        <dbReference type="ARBA" id="ARBA00010233"/>
    </source>
</evidence>
<feature type="domain" description="LD-carboxypeptidase C-terminal" evidence="4">
    <location>
        <begin position="201"/>
        <end position="316"/>
    </location>
</feature>
<evidence type="ECO:0000313" key="6">
    <source>
        <dbReference type="Proteomes" id="UP001549363"/>
    </source>
</evidence>
<dbReference type="InterPro" id="IPR027478">
    <property type="entry name" value="LdcA_N"/>
</dbReference>
<gene>
    <name evidence="5" type="ORF">ABIA69_000954</name>
</gene>
<dbReference type="Gene3D" id="3.40.50.10740">
    <property type="entry name" value="Class I glutamine amidotransferase-like"/>
    <property type="match status" value="1"/>
</dbReference>
<dbReference type="InterPro" id="IPR040921">
    <property type="entry name" value="Peptidase_S66C"/>
</dbReference>
<dbReference type="Proteomes" id="UP001549363">
    <property type="component" value="Unassembled WGS sequence"/>
</dbReference>
<evidence type="ECO:0000259" key="3">
    <source>
        <dbReference type="Pfam" id="PF02016"/>
    </source>
</evidence>
<dbReference type="PANTHER" id="PTHR30237">
    <property type="entry name" value="MURAMOYLTETRAPEPTIDE CARBOXYPEPTIDASE"/>
    <property type="match status" value="1"/>
</dbReference>
<sequence>MFSPLNKGDTIGIYSPSKPASVIAQARYERGKARLHALGFTLKEGVLTGKSDFYRSGTPKERAEELNALLRDPNIKMILPTMGGTNANSMLPYLDYEAFQQHPKILIGLSDVTAILLALYAKTGIPVFYGPSVASTFGEFPPLVHYTEQYFKELFVDSLTFPYVMPMPPIWTDDRLNWLEKTTEKTHHRNSWITVEHGVAEGRLIGGNVNTMYGFIGTPYFPQIEEGDILLLEDTSKTIAVVEKNFAMLKMHGIFDKASAIILGKHEQYDDLGTGRQPYDVLLEQLDGNLLPILAEVDCCHTHPLHAMPLGLRVRVDTTNKRITFMENWFS</sequence>
<dbReference type="EMBL" id="JBEPSB010000002">
    <property type="protein sequence ID" value="MET4559811.1"/>
    <property type="molecule type" value="Genomic_DNA"/>
</dbReference>